<keyword evidence="4" id="KW-1185">Reference proteome</keyword>
<dbReference type="InterPro" id="IPR000326">
    <property type="entry name" value="PAP2/HPO"/>
</dbReference>
<dbReference type="EMBL" id="CP106753">
    <property type="protein sequence ID" value="UXY16990.1"/>
    <property type="molecule type" value="Genomic_DNA"/>
</dbReference>
<keyword evidence="1" id="KW-0472">Membrane</keyword>
<reference evidence="3" key="1">
    <citation type="submission" date="2022-10" db="EMBL/GenBank/DDBJ databases">
        <title>Chitiniphilus purpureus sp. nov., a novel chitin-degrading bacterium isolated from crawfish pond sediment.</title>
        <authorList>
            <person name="Li K."/>
        </authorList>
    </citation>
    <scope>NUCLEOTIDE SEQUENCE</scope>
    <source>
        <strain evidence="3">CD1</strain>
    </source>
</reference>
<keyword evidence="1" id="KW-1133">Transmembrane helix</keyword>
<gene>
    <name evidence="3" type="ORF">N8I74_08270</name>
</gene>
<evidence type="ECO:0000259" key="2">
    <source>
        <dbReference type="SMART" id="SM00014"/>
    </source>
</evidence>
<feature type="transmembrane region" description="Helical" evidence="1">
    <location>
        <begin position="128"/>
        <end position="148"/>
    </location>
</feature>
<evidence type="ECO:0000256" key="1">
    <source>
        <dbReference type="SAM" id="Phobius"/>
    </source>
</evidence>
<protein>
    <submittedName>
        <fullName evidence="3">Phosphatase PAP2 family protein</fullName>
    </submittedName>
</protein>
<organism evidence="3 4">
    <name type="scientific">Chitiniphilus purpureus</name>
    <dbReference type="NCBI Taxonomy" id="2981137"/>
    <lineage>
        <taxon>Bacteria</taxon>
        <taxon>Pseudomonadati</taxon>
        <taxon>Pseudomonadota</taxon>
        <taxon>Betaproteobacteria</taxon>
        <taxon>Neisseriales</taxon>
        <taxon>Chitinibacteraceae</taxon>
        <taxon>Chitiniphilus</taxon>
    </lineage>
</organism>
<evidence type="ECO:0000313" key="3">
    <source>
        <dbReference type="EMBL" id="UXY16990.1"/>
    </source>
</evidence>
<dbReference type="InterPro" id="IPR036938">
    <property type="entry name" value="PAP2/HPO_sf"/>
</dbReference>
<feature type="domain" description="Phosphatidic acid phosphatase type 2/haloperoxidase" evidence="2">
    <location>
        <begin position="17"/>
        <end position="143"/>
    </location>
</feature>
<feature type="transmembrane region" description="Helical" evidence="1">
    <location>
        <begin position="6"/>
        <end position="27"/>
    </location>
</feature>
<keyword evidence="1" id="KW-0812">Transmembrane</keyword>
<dbReference type="Gene3D" id="1.20.144.10">
    <property type="entry name" value="Phosphatidic acid phosphatase type 2/haloperoxidase"/>
    <property type="match status" value="1"/>
</dbReference>
<dbReference type="RefSeq" id="WP_263126417.1">
    <property type="nucleotide sequence ID" value="NZ_CP106753.1"/>
</dbReference>
<dbReference type="Proteomes" id="UP001061302">
    <property type="component" value="Chromosome"/>
</dbReference>
<feature type="transmembrane region" description="Helical" evidence="1">
    <location>
        <begin position="97"/>
        <end position="116"/>
    </location>
</feature>
<feature type="transmembrane region" description="Helical" evidence="1">
    <location>
        <begin position="72"/>
        <end position="90"/>
    </location>
</feature>
<feature type="transmembrane region" description="Helical" evidence="1">
    <location>
        <begin position="39"/>
        <end position="60"/>
    </location>
</feature>
<dbReference type="SMART" id="SM00014">
    <property type="entry name" value="acidPPc"/>
    <property type="match status" value="1"/>
</dbReference>
<name>A0ABY6DRJ1_9NEIS</name>
<sequence length="205" mass="21415">MSFWFLITLFGHAWLMFGLALVIAVVLAFNGTRAAAWRWLWLLGLAVGITIASKLAFLGWGLGIRALDFTGVSGHAMYAMAIWPMLAAVLTEGRAPTLRMTALGGAVLLALAVGWSRLKLGVHSPAEVVSGALLGGAVAAAAVGGVRAGPAWRPALLLAAVLGSALLAWRVQPALQLPHNLLVKVALAISGKAQVYDRCTAWPCS</sequence>
<evidence type="ECO:0000313" key="4">
    <source>
        <dbReference type="Proteomes" id="UP001061302"/>
    </source>
</evidence>
<dbReference type="SUPFAM" id="SSF48317">
    <property type="entry name" value="Acid phosphatase/Vanadium-dependent haloperoxidase"/>
    <property type="match status" value="1"/>
</dbReference>
<dbReference type="Pfam" id="PF01569">
    <property type="entry name" value="PAP2"/>
    <property type="match status" value="1"/>
</dbReference>
<feature type="transmembrane region" description="Helical" evidence="1">
    <location>
        <begin position="155"/>
        <end position="172"/>
    </location>
</feature>
<accession>A0ABY6DRJ1</accession>
<proteinExistence type="predicted"/>